<accession>A0A0L0K3L1</accession>
<proteinExistence type="predicted"/>
<sequence length="437" mass="47058">MTLSDEAITSLGRTQADPATLAALVRDQHNRQLVVVRAVLDGAGESEGMREAWELLTRADREGGGISRDRLLHPLTGSWAWHALRALDSPGIQGSLDHLSALAAACAVRAGVDFSLRVTAHDESLFLPSLGALRGDGDAEVTYRDGRLVIRRKGEADVTVHPEPGVGAWSASRAWLPAHALPGLAPGAPLVPLEDLDPYRTDRSPYPGGEPVTLDDAGRKQWAHVWSGTAAALRAGGEHRVREALALLKCLVPLAPPPGAAGHATYSATRREAFGALLSSTPQSPVAFASTLVHELHHAKLSALSELVTLHQAGTQERYFAPWRQDPRPFDGLLQGTYSHLAIADYHQHLAETDPAHGETAWTEQARCHAMVGATLPALVGSPDLTARGRLFVDAMAATWEHMPPAPRGQRARAQAYVRAARTLWTQRHAAHRRPNE</sequence>
<dbReference type="Proteomes" id="UP000037151">
    <property type="component" value="Unassembled WGS sequence"/>
</dbReference>
<evidence type="ECO:0008006" key="3">
    <source>
        <dbReference type="Google" id="ProtNLM"/>
    </source>
</evidence>
<evidence type="ECO:0000313" key="2">
    <source>
        <dbReference type="Proteomes" id="UP000037151"/>
    </source>
</evidence>
<protein>
    <recommendedName>
        <fullName evidence="3">HEXXH motif domain protein</fullName>
    </recommendedName>
</protein>
<dbReference type="NCBIfam" id="TIGR04267">
    <property type="entry name" value="mod_HExxH"/>
    <property type="match status" value="1"/>
</dbReference>
<dbReference type="InterPro" id="IPR026337">
    <property type="entry name" value="AKG_HExxH"/>
</dbReference>
<organism evidence="1 2">
    <name type="scientific">Streptomyces acidiscabies</name>
    <dbReference type="NCBI Taxonomy" id="42234"/>
    <lineage>
        <taxon>Bacteria</taxon>
        <taxon>Bacillati</taxon>
        <taxon>Actinomycetota</taxon>
        <taxon>Actinomycetes</taxon>
        <taxon>Kitasatosporales</taxon>
        <taxon>Streptomycetaceae</taxon>
        <taxon>Streptomyces</taxon>
    </lineage>
</organism>
<comment type="caution">
    <text evidence="1">The sequence shown here is derived from an EMBL/GenBank/DDBJ whole genome shotgun (WGS) entry which is preliminary data.</text>
</comment>
<reference evidence="2" key="1">
    <citation type="submission" date="2014-07" db="EMBL/GenBank/DDBJ databases">
        <title>Genome sequencing of plant-pathogenic Streptomyces species.</title>
        <authorList>
            <person name="Harrison J."/>
            <person name="Sapp M."/>
            <person name="Thwaites R."/>
            <person name="Studholme D.J."/>
        </authorList>
    </citation>
    <scope>NUCLEOTIDE SEQUENCE [LARGE SCALE GENOMIC DNA]</scope>
    <source>
        <strain evidence="2">NCPPB 4445</strain>
    </source>
</reference>
<dbReference type="AlphaFoldDB" id="A0A0L0K3L1"/>
<dbReference type="EMBL" id="JPPY01000136">
    <property type="protein sequence ID" value="KND32411.1"/>
    <property type="molecule type" value="Genomic_DNA"/>
</dbReference>
<dbReference type="OrthoDB" id="796761at2"/>
<name>A0A0L0K3L1_9ACTN</name>
<evidence type="ECO:0000313" key="1">
    <source>
        <dbReference type="EMBL" id="KND32411.1"/>
    </source>
</evidence>
<gene>
    <name evidence="1" type="ORF">IQ63_22955</name>
</gene>
<dbReference type="RefSeq" id="WP_050372356.1">
    <property type="nucleotide sequence ID" value="NZ_KQ257823.1"/>
</dbReference>
<dbReference type="PATRIC" id="fig|42234.21.peg.4751"/>